<accession>A0A5C8KWK2</accession>
<proteinExistence type="predicted"/>
<gene>
    <name evidence="1" type="ORF">FU658_00100</name>
</gene>
<evidence type="ECO:0000313" key="1">
    <source>
        <dbReference type="EMBL" id="TXK65580.1"/>
    </source>
</evidence>
<dbReference type="OrthoDB" id="3318784at2"/>
<dbReference type="Proteomes" id="UP000321248">
    <property type="component" value="Unassembled WGS sequence"/>
</dbReference>
<evidence type="ECO:0000313" key="2">
    <source>
        <dbReference type="Proteomes" id="UP000321248"/>
    </source>
</evidence>
<dbReference type="SUPFAM" id="SSF53756">
    <property type="entry name" value="UDP-Glycosyltransferase/glycogen phosphorylase"/>
    <property type="match status" value="1"/>
</dbReference>
<keyword evidence="2" id="KW-1185">Reference proteome</keyword>
<sequence length="347" mass="39800">MKTKPRIFHGLVNYGTQSGVLAMYLRRFGYEAVSVTRPDSFCRVTDVSLPHGGNLFQKITRHAWTRIYLGYCFFAYDIFHFYFGITLAKGQWDLPLYRMLGKKVVMEYLGSDVQKYGVSVGKYKWTNVRYKQTPEEGVVTDRMIDKRLARERKYVDKLLVCAPCYSEFVTDSELLPLAIDMEQYDFTPLPEFDGSFRLMHAPTHRGNKGTSYILDAVERLKDEGYAIELDLVEGVSHEELKSRYRKCHIFIDQIVGGWYGTASIEALAIGRPTVVSIRDSYLEHFPVGPELPFFNADPDSIYEVLKSVLGLTPMQLQESAQQGREFVESVHDASVVVRKLVSIYEDL</sequence>
<organism evidence="1 2">
    <name type="scientific">Alkalisalibacterium limincola</name>
    <dbReference type="NCBI Taxonomy" id="2699169"/>
    <lineage>
        <taxon>Bacteria</taxon>
        <taxon>Pseudomonadati</taxon>
        <taxon>Pseudomonadota</taxon>
        <taxon>Gammaproteobacteria</taxon>
        <taxon>Lysobacterales</taxon>
        <taxon>Lysobacteraceae</taxon>
        <taxon>Alkalisalibacterium</taxon>
    </lineage>
</organism>
<name>A0A5C8KWK2_9GAMM</name>
<reference evidence="1 2" key="1">
    <citation type="submission" date="2019-08" db="EMBL/GenBank/DDBJ databases">
        <authorList>
            <person name="Karlyshev A.V."/>
        </authorList>
    </citation>
    <scope>NUCLEOTIDE SEQUENCE [LARGE SCALE GENOMIC DNA]</scope>
    <source>
        <strain evidence="1 2">Alg18-2.2</strain>
    </source>
</reference>
<dbReference type="EMBL" id="VRTS01000001">
    <property type="protein sequence ID" value="TXK65580.1"/>
    <property type="molecule type" value="Genomic_DNA"/>
</dbReference>
<dbReference type="Gene3D" id="3.40.50.2000">
    <property type="entry name" value="Glycogen Phosphorylase B"/>
    <property type="match status" value="1"/>
</dbReference>
<dbReference type="RefSeq" id="WP_147890252.1">
    <property type="nucleotide sequence ID" value="NZ_VRTS01000001.1"/>
</dbReference>
<comment type="caution">
    <text evidence="1">The sequence shown here is derived from an EMBL/GenBank/DDBJ whole genome shotgun (WGS) entry which is preliminary data.</text>
</comment>
<protein>
    <submittedName>
        <fullName evidence="1">Glycosyltransferase</fullName>
    </submittedName>
</protein>
<dbReference type="AlphaFoldDB" id="A0A5C8KWK2"/>